<comment type="caution">
    <text evidence="1">The sequence shown here is derived from an EMBL/GenBank/DDBJ whole genome shotgun (WGS) entry which is preliminary data.</text>
</comment>
<proteinExistence type="predicted"/>
<evidence type="ECO:0008006" key="3">
    <source>
        <dbReference type="Google" id="ProtNLM"/>
    </source>
</evidence>
<sequence>MLPTSGTAALEGLYREANTLPPAGTKGDGDKKVKVGARDVAIWLTAVEYAREHPDETVYFVSENHKDFTKGGAGYPAPMDRDVADLGERFVHLTNLAELLETLAPRVQVDAADARGLLEQHTAWFANRNRRIWAINHTPFEIRTRDGETTTAQAWMLPDDVRVQLLDLRDIEAYRLGANSWIVATARWEFVGLAIGKTLVQGACTLKTRILFPTQSGDEHRPRIIKSYVELPAEDASAVDWPPLMRSAEYMQRVLQNAEAEGRKPTRVEVLLSALMAFPLLKQSAGIELSQYPAYQPLELKHRLPLSSGTVEHEQPEDKRLDEE</sequence>
<evidence type="ECO:0000313" key="1">
    <source>
        <dbReference type="EMBL" id="MFC5024520.1"/>
    </source>
</evidence>
<name>A0ABV9XK16_9ACTN</name>
<accession>A0ABV9XK16</accession>
<dbReference type="RefSeq" id="WP_345693797.1">
    <property type="nucleotide sequence ID" value="NZ_BAABIT010000001.1"/>
</dbReference>
<dbReference type="EMBL" id="JBHSJD010000015">
    <property type="protein sequence ID" value="MFC5024520.1"/>
    <property type="molecule type" value="Genomic_DNA"/>
</dbReference>
<evidence type="ECO:0000313" key="2">
    <source>
        <dbReference type="Proteomes" id="UP001595829"/>
    </source>
</evidence>
<keyword evidence="2" id="KW-1185">Reference proteome</keyword>
<gene>
    <name evidence="1" type="ORF">ACFPM3_20550</name>
</gene>
<reference evidence="2" key="1">
    <citation type="journal article" date="2019" name="Int. J. Syst. Evol. Microbiol.">
        <title>The Global Catalogue of Microorganisms (GCM) 10K type strain sequencing project: providing services to taxonomists for standard genome sequencing and annotation.</title>
        <authorList>
            <consortium name="The Broad Institute Genomics Platform"/>
            <consortium name="The Broad Institute Genome Sequencing Center for Infectious Disease"/>
            <person name="Wu L."/>
            <person name="Ma J."/>
        </authorList>
    </citation>
    <scope>NUCLEOTIDE SEQUENCE [LARGE SCALE GENOMIC DNA]</scope>
    <source>
        <strain evidence="2">CGMCC 4.1648</strain>
    </source>
</reference>
<organism evidence="1 2">
    <name type="scientific">Streptomyces coeruleoprunus</name>
    <dbReference type="NCBI Taxonomy" id="285563"/>
    <lineage>
        <taxon>Bacteria</taxon>
        <taxon>Bacillati</taxon>
        <taxon>Actinomycetota</taxon>
        <taxon>Actinomycetes</taxon>
        <taxon>Kitasatosporales</taxon>
        <taxon>Streptomycetaceae</taxon>
        <taxon>Streptomyces</taxon>
    </lineage>
</organism>
<protein>
    <recommendedName>
        <fullName evidence="3">DUF4935 domain-containing protein</fullName>
    </recommendedName>
</protein>
<dbReference type="Proteomes" id="UP001595829">
    <property type="component" value="Unassembled WGS sequence"/>
</dbReference>